<name>A0AC58RP77_TOBAC</name>
<dbReference type="Proteomes" id="UP000790787">
    <property type="component" value="Chromosome 7"/>
</dbReference>
<reference evidence="1" key="1">
    <citation type="journal article" date="2014" name="Nat. Commun.">
        <title>The tobacco genome sequence and its comparison with those of tomato and potato.</title>
        <authorList>
            <person name="Sierro N."/>
            <person name="Battey J.N."/>
            <person name="Ouadi S."/>
            <person name="Bakaher N."/>
            <person name="Bovet L."/>
            <person name="Willig A."/>
            <person name="Goepfert S."/>
            <person name="Peitsch M.C."/>
            <person name="Ivanov N.V."/>
        </authorList>
    </citation>
    <scope>NUCLEOTIDE SEQUENCE [LARGE SCALE GENOMIC DNA]</scope>
</reference>
<organism evidence="1 2">
    <name type="scientific">Nicotiana tabacum</name>
    <name type="common">Common tobacco</name>
    <dbReference type="NCBI Taxonomy" id="4097"/>
    <lineage>
        <taxon>Eukaryota</taxon>
        <taxon>Viridiplantae</taxon>
        <taxon>Streptophyta</taxon>
        <taxon>Embryophyta</taxon>
        <taxon>Tracheophyta</taxon>
        <taxon>Spermatophyta</taxon>
        <taxon>Magnoliopsida</taxon>
        <taxon>eudicotyledons</taxon>
        <taxon>Gunneridae</taxon>
        <taxon>Pentapetalae</taxon>
        <taxon>asterids</taxon>
        <taxon>lamiids</taxon>
        <taxon>Solanales</taxon>
        <taxon>Solanaceae</taxon>
        <taxon>Nicotianoideae</taxon>
        <taxon>Nicotianeae</taxon>
        <taxon>Nicotiana</taxon>
    </lineage>
</organism>
<evidence type="ECO:0000313" key="1">
    <source>
        <dbReference type="Proteomes" id="UP000790787"/>
    </source>
</evidence>
<evidence type="ECO:0000313" key="2">
    <source>
        <dbReference type="RefSeq" id="XP_075074501.1"/>
    </source>
</evidence>
<proteinExistence type="predicted"/>
<sequence>MAHYLRIYDGTIDLEDHVDHYVTAVKGNDLTKEQMSLILLKMFGETLMGGELTWYSHLPSRSIECFEEMANKFVTAHAGVKKDEARVNDIFTIKQSLGEGTRDFLAWFNIVRMTLRNVSEGMAIAAFQNGLGRDGLIATRKLLSRVMKYPLTIWDEIHKAYCAEVRADEDDLSGQTH</sequence>
<gene>
    <name evidence="2" type="primary">LOC142162091</name>
</gene>
<accession>A0AC58RP77</accession>
<protein>
    <submittedName>
        <fullName evidence="2">Uncharacterized protein LOC142162091</fullName>
    </submittedName>
</protein>
<dbReference type="RefSeq" id="XP_075074501.1">
    <property type="nucleotide sequence ID" value="XM_075218400.1"/>
</dbReference>
<reference evidence="2" key="2">
    <citation type="submission" date="2025-08" db="UniProtKB">
        <authorList>
            <consortium name="RefSeq"/>
        </authorList>
    </citation>
    <scope>IDENTIFICATION</scope>
    <source>
        <tissue evidence="2">Leaf</tissue>
    </source>
</reference>
<keyword evidence="1" id="KW-1185">Reference proteome</keyword>